<gene>
    <name evidence="2" type="ORF">B5K06_34460</name>
</gene>
<dbReference type="RefSeq" id="WP_210210077.1">
    <property type="nucleotide sequence ID" value="NZ_KZ857287.1"/>
</dbReference>
<evidence type="ECO:0000313" key="2">
    <source>
        <dbReference type="EMBL" id="RDJ00725.1"/>
    </source>
</evidence>
<sequence>LLPGQFREFNRVDFKISMAQMATQQPVYRLEMLRPLQGRYDPPSSRLESSSRHPRGRANLN</sequence>
<dbReference type="EMBL" id="NAAC01000066">
    <property type="protein sequence ID" value="RDJ00725.1"/>
    <property type="molecule type" value="Genomic_DNA"/>
</dbReference>
<dbReference type="Proteomes" id="UP000254939">
    <property type="component" value="Unassembled WGS sequence"/>
</dbReference>
<name>A0A370KDJ2_9HYPH</name>
<feature type="non-terminal residue" evidence="2">
    <location>
        <position position="1"/>
    </location>
</feature>
<dbReference type="AlphaFoldDB" id="A0A370KDJ2"/>
<comment type="caution">
    <text evidence="2">The sequence shown here is derived from an EMBL/GenBank/DDBJ whole genome shotgun (WGS) entry which is preliminary data.</text>
</comment>
<feature type="compositionally biased region" description="Basic residues" evidence="1">
    <location>
        <begin position="52"/>
        <end position="61"/>
    </location>
</feature>
<organism evidence="2 3">
    <name type="scientific">Rhizobium grahamii</name>
    <dbReference type="NCBI Taxonomy" id="1120045"/>
    <lineage>
        <taxon>Bacteria</taxon>
        <taxon>Pseudomonadati</taxon>
        <taxon>Pseudomonadota</taxon>
        <taxon>Alphaproteobacteria</taxon>
        <taxon>Hyphomicrobiales</taxon>
        <taxon>Rhizobiaceae</taxon>
        <taxon>Rhizobium/Agrobacterium group</taxon>
        <taxon>Rhizobium</taxon>
    </lineage>
</organism>
<feature type="region of interest" description="Disordered" evidence="1">
    <location>
        <begin position="38"/>
        <end position="61"/>
    </location>
</feature>
<evidence type="ECO:0000256" key="1">
    <source>
        <dbReference type="SAM" id="MobiDB-lite"/>
    </source>
</evidence>
<proteinExistence type="predicted"/>
<evidence type="ECO:0000313" key="3">
    <source>
        <dbReference type="Proteomes" id="UP000254939"/>
    </source>
</evidence>
<protein>
    <submittedName>
        <fullName evidence="2">Uncharacterized protein</fullName>
    </submittedName>
</protein>
<accession>A0A370KDJ2</accession>
<reference evidence="2 3" key="1">
    <citation type="submission" date="2017-03" db="EMBL/GenBank/DDBJ databases">
        <title>Genome analysis of Rhizobial strains effectives or ineffectives for nitrogen fixation isolated from bean seeds.</title>
        <authorList>
            <person name="Peralta H."/>
            <person name="Aguilar-Vera A."/>
            <person name="Mora Y."/>
            <person name="Vargas-Lagunas C."/>
            <person name="Girard L."/>
            <person name="Mora J."/>
        </authorList>
    </citation>
    <scope>NUCLEOTIDE SEQUENCE [LARGE SCALE GENOMIC DNA]</scope>
    <source>
        <strain evidence="2 3">CCGM3</strain>
    </source>
</reference>